<evidence type="ECO:0000256" key="6">
    <source>
        <dbReference type="ARBA" id="ARBA00022777"/>
    </source>
</evidence>
<keyword evidence="2" id="KW-0813">Transport</keyword>
<dbReference type="InterPro" id="IPR050890">
    <property type="entry name" value="PTS_EIIA_component"/>
</dbReference>
<dbReference type="EMBL" id="BKZQ01000025">
    <property type="protein sequence ID" value="GER70717.1"/>
    <property type="molecule type" value="Genomic_DNA"/>
</dbReference>
<reference evidence="8 9" key="1">
    <citation type="submission" date="2019-09" db="EMBL/GenBank/DDBJ databases">
        <title>Draft genome sequence of Bacillus sp. JC-7.</title>
        <authorList>
            <person name="Tanaka N."/>
            <person name="Shiwa Y."/>
            <person name="Fujita N."/>
            <person name="Tanasupawat S."/>
        </authorList>
    </citation>
    <scope>NUCLEOTIDE SEQUENCE [LARGE SCALE GENOMIC DNA]</scope>
    <source>
        <strain evidence="8 9">JC-7</strain>
    </source>
</reference>
<comment type="caution">
    <text evidence="8">The sequence shown here is derived from an EMBL/GenBank/DDBJ whole genome shotgun (WGS) entry which is preliminary data.</text>
</comment>
<dbReference type="PROSITE" id="PS00371">
    <property type="entry name" value="PTS_EIIA_TYPE_1_HIS"/>
    <property type="match status" value="1"/>
</dbReference>
<evidence type="ECO:0000256" key="5">
    <source>
        <dbReference type="ARBA" id="ARBA00022683"/>
    </source>
</evidence>
<name>A0A5J4JK41_9BACI</name>
<keyword evidence="6" id="KW-0418">Kinase</keyword>
<feature type="domain" description="PTS EIIA type-1" evidence="7">
    <location>
        <begin position="31"/>
        <end position="135"/>
    </location>
</feature>
<dbReference type="GO" id="GO:0005737">
    <property type="term" value="C:cytoplasm"/>
    <property type="evidence" value="ECO:0007669"/>
    <property type="project" value="UniProtKB-SubCell"/>
</dbReference>
<proteinExistence type="predicted"/>
<evidence type="ECO:0000313" key="9">
    <source>
        <dbReference type="Proteomes" id="UP000391919"/>
    </source>
</evidence>
<protein>
    <submittedName>
        <fullName evidence="8">PTS N-acetylglucosamine transporter subunit IIABC</fullName>
    </submittedName>
</protein>
<evidence type="ECO:0000256" key="1">
    <source>
        <dbReference type="ARBA" id="ARBA00004496"/>
    </source>
</evidence>
<dbReference type="PANTHER" id="PTHR45008:SF1">
    <property type="entry name" value="PTS SYSTEM GLUCOSE-SPECIFIC EIIA COMPONENT"/>
    <property type="match status" value="1"/>
</dbReference>
<organism evidence="8 9">
    <name type="scientific">Weizmannia acidilactici</name>
    <dbReference type="NCBI Taxonomy" id="2607726"/>
    <lineage>
        <taxon>Bacteria</taxon>
        <taxon>Bacillati</taxon>
        <taxon>Bacillota</taxon>
        <taxon>Bacilli</taxon>
        <taxon>Bacillales</taxon>
        <taxon>Bacillaceae</taxon>
        <taxon>Heyndrickxia</taxon>
    </lineage>
</organism>
<dbReference type="Proteomes" id="UP000391919">
    <property type="component" value="Unassembled WGS sequence"/>
</dbReference>
<evidence type="ECO:0000313" key="8">
    <source>
        <dbReference type="EMBL" id="GER70717.1"/>
    </source>
</evidence>
<dbReference type="NCBIfam" id="TIGR00830">
    <property type="entry name" value="PTBA"/>
    <property type="match status" value="1"/>
</dbReference>
<dbReference type="InterPro" id="IPR001127">
    <property type="entry name" value="PTS_EIIA_1_perm"/>
</dbReference>
<sequence>MLNFLKKKKSQTVGLVAPASGHLVPITEVNDPVFSTKMMGDGFAVIPAAGEVRSPVSGKILSVFDTKHAISIQTDNGLEVLVHLGIDTVELKGAPFKVYVNENDTVQAGDKIADMDLSALKAAGKDNSVMVIFTNSNSILDFTISANGKVSAGHEIGKVELK</sequence>
<dbReference type="AlphaFoldDB" id="A0A5J4JK41"/>
<keyword evidence="9" id="KW-1185">Reference proteome</keyword>
<dbReference type="Gene3D" id="2.70.70.10">
    <property type="entry name" value="Glucose Permease (Domain IIA)"/>
    <property type="match status" value="1"/>
</dbReference>
<dbReference type="PROSITE" id="PS51093">
    <property type="entry name" value="PTS_EIIA_TYPE_1"/>
    <property type="match status" value="1"/>
</dbReference>
<dbReference type="Pfam" id="PF00358">
    <property type="entry name" value="PTS_EIIA_1"/>
    <property type="match status" value="1"/>
</dbReference>
<accession>A0A5J4JK41</accession>
<dbReference type="RefSeq" id="WP_151681155.1">
    <property type="nucleotide sequence ID" value="NZ_BKZP01000030.1"/>
</dbReference>
<evidence type="ECO:0000256" key="2">
    <source>
        <dbReference type="ARBA" id="ARBA00022448"/>
    </source>
</evidence>
<evidence type="ECO:0000256" key="3">
    <source>
        <dbReference type="ARBA" id="ARBA00022597"/>
    </source>
</evidence>
<evidence type="ECO:0000256" key="4">
    <source>
        <dbReference type="ARBA" id="ARBA00022679"/>
    </source>
</evidence>
<keyword evidence="5" id="KW-0598">Phosphotransferase system</keyword>
<keyword evidence="3" id="KW-0762">Sugar transport</keyword>
<dbReference type="GO" id="GO:0009401">
    <property type="term" value="P:phosphoenolpyruvate-dependent sugar phosphotransferase system"/>
    <property type="evidence" value="ECO:0007669"/>
    <property type="project" value="UniProtKB-KW"/>
</dbReference>
<keyword evidence="4" id="KW-0808">Transferase</keyword>
<dbReference type="SUPFAM" id="SSF51261">
    <property type="entry name" value="Duplicated hybrid motif"/>
    <property type="match status" value="1"/>
</dbReference>
<dbReference type="PANTHER" id="PTHR45008">
    <property type="entry name" value="PTS SYSTEM GLUCOSE-SPECIFIC EIIA COMPONENT"/>
    <property type="match status" value="1"/>
</dbReference>
<dbReference type="FunFam" id="2.70.70.10:FF:000001">
    <property type="entry name" value="PTS system glucose-specific IIA component"/>
    <property type="match status" value="1"/>
</dbReference>
<gene>
    <name evidence="8" type="ORF">BpJC7_20200</name>
</gene>
<comment type="subcellular location">
    <subcellularLocation>
        <location evidence="1">Cytoplasm</location>
    </subcellularLocation>
</comment>
<dbReference type="InterPro" id="IPR011055">
    <property type="entry name" value="Dup_hybrid_motif"/>
</dbReference>
<dbReference type="GO" id="GO:0016301">
    <property type="term" value="F:kinase activity"/>
    <property type="evidence" value="ECO:0007669"/>
    <property type="project" value="UniProtKB-KW"/>
</dbReference>
<evidence type="ECO:0000259" key="7">
    <source>
        <dbReference type="PROSITE" id="PS51093"/>
    </source>
</evidence>